<keyword evidence="1" id="KW-0479">Metal-binding</keyword>
<dbReference type="Gene3D" id="3.30.2020.30">
    <property type="match status" value="1"/>
</dbReference>
<evidence type="ECO:0000313" key="5">
    <source>
        <dbReference type="Proteomes" id="UP001221268"/>
    </source>
</evidence>
<dbReference type="PANTHER" id="PTHR35303">
    <property type="entry name" value="OS02G0197800 PROTEIN"/>
    <property type="match status" value="1"/>
</dbReference>
<protein>
    <submittedName>
        <fullName evidence="4">DUF971 domain-containing protein</fullName>
    </submittedName>
</protein>
<proteinExistence type="predicted"/>
<name>A0ABY7RM29_9NEIS</name>
<dbReference type="InterPro" id="IPR038492">
    <property type="entry name" value="GBBH-like_N_sf"/>
</dbReference>
<dbReference type="Pfam" id="PF06155">
    <property type="entry name" value="GBBH-like_N"/>
    <property type="match status" value="1"/>
</dbReference>
<keyword evidence="2" id="KW-0408">Iron</keyword>
<evidence type="ECO:0000259" key="3">
    <source>
        <dbReference type="Pfam" id="PF06155"/>
    </source>
</evidence>
<sequence>MQHIVPDEIRLRQDRTALVLVYGGEPKTLPAEYLRVYSPSAEVRGHAPNQEVLQTGKADVTVMGLEPVGQYAVKITFSDGHDSGLYDWAYLHKLAYQYDELWEDYLRRLQAAGASRQADPDRQAAVKTGCGGGSCGCKH</sequence>
<dbReference type="PANTHER" id="PTHR35303:SF5">
    <property type="entry name" value="OS02G0197800 PROTEIN"/>
    <property type="match status" value="1"/>
</dbReference>
<evidence type="ECO:0000256" key="2">
    <source>
        <dbReference type="ARBA" id="ARBA00023004"/>
    </source>
</evidence>
<dbReference type="RefSeq" id="WP_237091249.1">
    <property type="nucleotide sequence ID" value="NZ_CP116766.1"/>
</dbReference>
<dbReference type="Proteomes" id="UP001221268">
    <property type="component" value="Chromosome"/>
</dbReference>
<feature type="domain" description="Gamma-butyrobetaine hydroxylase-like N-terminal" evidence="3">
    <location>
        <begin position="9"/>
        <end position="92"/>
    </location>
</feature>
<accession>A0ABY7RM29</accession>
<dbReference type="EMBL" id="CP116766">
    <property type="protein sequence ID" value="WCL72288.1"/>
    <property type="molecule type" value="Genomic_DNA"/>
</dbReference>
<evidence type="ECO:0000313" key="4">
    <source>
        <dbReference type="EMBL" id="WCL72288.1"/>
    </source>
</evidence>
<gene>
    <name evidence="4" type="ORF">PJU73_04090</name>
</gene>
<keyword evidence="5" id="KW-1185">Reference proteome</keyword>
<reference evidence="4 5" key="1">
    <citation type="submission" date="2023-01" db="EMBL/GenBank/DDBJ databases">
        <authorList>
            <person name="Yang C."/>
        </authorList>
    </citation>
    <scope>NUCLEOTIDE SEQUENCE [LARGE SCALE GENOMIC DNA]</scope>
    <source>
        <strain evidence="4 5">ZJ106</strain>
    </source>
</reference>
<dbReference type="InterPro" id="IPR010376">
    <property type="entry name" value="GBBH-like_N"/>
</dbReference>
<evidence type="ECO:0000256" key="1">
    <source>
        <dbReference type="ARBA" id="ARBA00022723"/>
    </source>
</evidence>
<organism evidence="4 5">
    <name type="scientific">Neisseria lisongii</name>
    <dbReference type="NCBI Taxonomy" id="2912188"/>
    <lineage>
        <taxon>Bacteria</taxon>
        <taxon>Pseudomonadati</taxon>
        <taxon>Pseudomonadota</taxon>
        <taxon>Betaproteobacteria</taxon>
        <taxon>Neisseriales</taxon>
        <taxon>Neisseriaceae</taxon>
        <taxon>Neisseria</taxon>
    </lineage>
</organism>